<dbReference type="Proteomes" id="UP001218218">
    <property type="component" value="Unassembled WGS sequence"/>
</dbReference>
<accession>A0AAD6YYL8</accession>
<proteinExistence type="predicted"/>
<feature type="region of interest" description="Disordered" evidence="1">
    <location>
        <begin position="88"/>
        <end position="114"/>
    </location>
</feature>
<evidence type="ECO:0000313" key="2">
    <source>
        <dbReference type="EMBL" id="KAJ7301769.1"/>
    </source>
</evidence>
<reference evidence="2" key="1">
    <citation type="submission" date="2023-03" db="EMBL/GenBank/DDBJ databases">
        <title>Massive genome expansion in bonnet fungi (Mycena s.s.) driven by repeated elements and novel gene families across ecological guilds.</title>
        <authorList>
            <consortium name="Lawrence Berkeley National Laboratory"/>
            <person name="Harder C.B."/>
            <person name="Miyauchi S."/>
            <person name="Viragh M."/>
            <person name="Kuo A."/>
            <person name="Thoen E."/>
            <person name="Andreopoulos B."/>
            <person name="Lu D."/>
            <person name="Skrede I."/>
            <person name="Drula E."/>
            <person name="Henrissat B."/>
            <person name="Morin E."/>
            <person name="Kohler A."/>
            <person name="Barry K."/>
            <person name="LaButti K."/>
            <person name="Morin E."/>
            <person name="Salamov A."/>
            <person name="Lipzen A."/>
            <person name="Mereny Z."/>
            <person name="Hegedus B."/>
            <person name="Baldrian P."/>
            <person name="Stursova M."/>
            <person name="Weitz H."/>
            <person name="Taylor A."/>
            <person name="Grigoriev I.V."/>
            <person name="Nagy L.G."/>
            <person name="Martin F."/>
            <person name="Kauserud H."/>
        </authorList>
    </citation>
    <scope>NUCLEOTIDE SEQUENCE</scope>
    <source>
        <strain evidence="2">CBHHK002</strain>
    </source>
</reference>
<protein>
    <submittedName>
        <fullName evidence="2">Uncharacterized protein</fullName>
    </submittedName>
</protein>
<dbReference type="EMBL" id="JARIHO010000127">
    <property type="protein sequence ID" value="KAJ7301769.1"/>
    <property type="molecule type" value="Genomic_DNA"/>
</dbReference>
<feature type="compositionally biased region" description="Polar residues" evidence="1">
    <location>
        <begin position="93"/>
        <end position="114"/>
    </location>
</feature>
<gene>
    <name evidence="2" type="ORF">DFH08DRAFT_827236</name>
</gene>
<evidence type="ECO:0000256" key="1">
    <source>
        <dbReference type="SAM" id="MobiDB-lite"/>
    </source>
</evidence>
<sequence length="540" mass="60291">MYGNNDYGLYLPADLETTRPEQELNRNFHEGLYPDSSAQGSGTFSQNTGHAYPHTIPTLGLGPPSYVFSQFPMHNENSSMIQVPSESGMAVPSRSSRSRPLTDTQCPYSETPTQFMGPDIATLLAKMTMRQDHLDQENQLLKRDNNALHARISSFENRPTPVAAPPPSDTVPDPRMAAAARKKEGRGRARKERGVPAAAPLPPVPEIDTPTSGTGAPQQNALQIPVYLGSAKLPPELLPVRTATQKFVSRVFREVCGVGKKGEWPDSSIIRVKEITQEQYLTPRFDGLITDASNQYLISVVARKAEMDLLVHHMVENSFTNFGPQWRRQNNSDLAASNELNLRVGRWKQRRYLKIEQKLSILRTFVAKHGLDLNLLIKLLDEAHESDEASGPEADSGESQETWKARMAALLGIRVTSRAALDKLEFLEVLGADWRSDEWSQLALSSQERERTSKYICVRETGRSSSRIPDLAPWDFGISVPWLKEAHALPENKTLLADWKTYGNPARVDNTFFDMLARIDHNADDAYNADNDDDSDNDNA</sequence>
<feature type="region of interest" description="Disordered" evidence="1">
    <location>
        <begin position="153"/>
        <end position="205"/>
    </location>
</feature>
<organism evidence="2 3">
    <name type="scientific">Mycena albidolilacea</name>
    <dbReference type="NCBI Taxonomy" id="1033008"/>
    <lineage>
        <taxon>Eukaryota</taxon>
        <taxon>Fungi</taxon>
        <taxon>Dikarya</taxon>
        <taxon>Basidiomycota</taxon>
        <taxon>Agaricomycotina</taxon>
        <taxon>Agaricomycetes</taxon>
        <taxon>Agaricomycetidae</taxon>
        <taxon>Agaricales</taxon>
        <taxon>Marasmiineae</taxon>
        <taxon>Mycenaceae</taxon>
        <taxon>Mycena</taxon>
    </lineage>
</organism>
<name>A0AAD6YYL8_9AGAR</name>
<dbReference type="AlphaFoldDB" id="A0AAD6YYL8"/>
<keyword evidence="3" id="KW-1185">Reference proteome</keyword>
<comment type="caution">
    <text evidence="2">The sequence shown here is derived from an EMBL/GenBank/DDBJ whole genome shotgun (WGS) entry which is preliminary data.</text>
</comment>
<evidence type="ECO:0000313" key="3">
    <source>
        <dbReference type="Proteomes" id="UP001218218"/>
    </source>
</evidence>